<dbReference type="RefSeq" id="WP_285149491.1">
    <property type="nucleotide sequence ID" value="NZ_JASSOM010000056.1"/>
</dbReference>
<proteinExistence type="predicted"/>
<sequence length="63" mass="7443">MNDMQSVRNRLNAVLVKQVNAEFLEDQEMLNQVRNEKAKIIAEVAFNDPIIRARVNYLFKQQH</sequence>
<keyword evidence="2" id="KW-1185">Reference proteome</keyword>
<evidence type="ECO:0000313" key="1">
    <source>
        <dbReference type="EMBL" id="MDK9364208.1"/>
    </source>
</evidence>
<organism evidence="1 2">
    <name type="scientific">Lelliottia wanjuensis</name>
    <dbReference type="NCBI Taxonomy" id="3050585"/>
    <lineage>
        <taxon>Bacteria</taxon>
        <taxon>Pseudomonadati</taxon>
        <taxon>Pseudomonadota</taxon>
        <taxon>Gammaproteobacteria</taxon>
        <taxon>Enterobacterales</taxon>
        <taxon>Enterobacteriaceae</taxon>
        <taxon>Lelliottia</taxon>
    </lineage>
</organism>
<gene>
    <name evidence="1" type="ORF">QQF32_13475</name>
</gene>
<dbReference type="AlphaFoldDB" id="A0AAP4D5H1"/>
<protein>
    <submittedName>
        <fullName evidence="1">Uncharacterized protein</fullName>
    </submittedName>
</protein>
<evidence type="ECO:0000313" key="2">
    <source>
        <dbReference type="Proteomes" id="UP001223214"/>
    </source>
</evidence>
<accession>A0AAP4D5H1</accession>
<comment type="caution">
    <text evidence="1">The sequence shown here is derived from an EMBL/GenBank/DDBJ whole genome shotgun (WGS) entry which is preliminary data.</text>
</comment>
<reference evidence="1 2" key="1">
    <citation type="submission" date="2023-06" db="EMBL/GenBank/DDBJ databases">
        <title>Identification and characterization of antibiotic-resistant Gram-negative bacteria.</title>
        <authorList>
            <person name="Cho G.-S."/>
            <person name="Lee J."/>
            <person name="Tai E."/>
            <person name="Jeong S."/>
            <person name="Kim I."/>
            <person name="Kim B.-E."/>
            <person name="Jeong M.-I."/>
            <person name="Oh K.-K."/>
            <person name="Franz C.M.A.P."/>
        </authorList>
    </citation>
    <scope>NUCLEOTIDE SEQUENCE [LARGE SCALE GENOMIC DNA]</scope>
    <source>
        <strain evidence="1 2">V106_12</strain>
    </source>
</reference>
<dbReference type="Proteomes" id="UP001223214">
    <property type="component" value="Unassembled WGS sequence"/>
</dbReference>
<dbReference type="EMBL" id="JASSOM010000056">
    <property type="protein sequence ID" value="MDK9364208.1"/>
    <property type="molecule type" value="Genomic_DNA"/>
</dbReference>
<name>A0AAP4D5H1_9ENTR</name>